<evidence type="ECO:0000313" key="1">
    <source>
        <dbReference type="EMBL" id="MBA0869957.1"/>
    </source>
</evidence>
<gene>
    <name evidence="1" type="ORF">Goshw_005797</name>
</gene>
<dbReference type="EMBL" id="JABFAF010000011">
    <property type="protein sequence ID" value="MBA0869957.1"/>
    <property type="molecule type" value="Genomic_DNA"/>
</dbReference>
<organism evidence="1 2">
    <name type="scientific">Gossypium schwendimanii</name>
    <name type="common">Cotton</name>
    <dbReference type="NCBI Taxonomy" id="34291"/>
    <lineage>
        <taxon>Eukaryota</taxon>
        <taxon>Viridiplantae</taxon>
        <taxon>Streptophyta</taxon>
        <taxon>Embryophyta</taxon>
        <taxon>Tracheophyta</taxon>
        <taxon>Spermatophyta</taxon>
        <taxon>Magnoliopsida</taxon>
        <taxon>eudicotyledons</taxon>
        <taxon>Gunneridae</taxon>
        <taxon>Pentapetalae</taxon>
        <taxon>rosids</taxon>
        <taxon>malvids</taxon>
        <taxon>Malvales</taxon>
        <taxon>Malvaceae</taxon>
        <taxon>Malvoideae</taxon>
        <taxon>Gossypium</taxon>
    </lineage>
</organism>
<comment type="caution">
    <text evidence="1">The sequence shown here is derived from an EMBL/GenBank/DDBJ whole genome shotgun (WGS) entry which is preliminary data.</text>
</comment>
<name>A0A7J9MGJ3_GOSSC</name>
<accession>A0A7J9MGJ3</accession>
<dbReference type="AlphaFoldDB" id="A0A7J9MGJ3"/>
<protein>
    <recommendedName>
        <fullName evidence="3">RNase H type-1 domain-containing protein</fullName>
    </recommendedName>
</protein>
<reference evidence="1 2" key="1">
    <citation type="journal article" date="2019" name="Genome Biol. Evol.">
        <title>Insights into the evolution of the New World diploid cottons (Gossypium, subgenus Houzingenia) based on genome sequencing.</title>
        <authorList>
            <person name="Grover C.E."/>
            <person name="Arick M.A. 2nd"/>
            <person name="Thrash A."/>
            <person name="Conover J.L."/>
            <person name="Sanders W.S."/>
            <person name="Peterson D.G."/>
            <person name="Frelichowski J.E."/>
            <person name="Scheffler J.A."/>
            <person name="Scheffler B.E."/>
            <person name="Wendel J.F."/>
        </authorList>
    </citation>
    <scope>NUCLEOTIDE SEQUENCE [LARGE SCALE GENOMIC DNA]</scope>
    <source>
        <strain evidence="1">1</strain>
        <tissue evidence="1">Leaf</tissue>
    </source>
</reference>
<dbReference type="Proteomes" id="UP000593576">
    <property type="component" value="Unassembled WGS sequence"/>
</dbReference>
<evidence type="ECO:0000313" key="2">
    <source>
        <dbReference type="Proteomes" id="UP000593576"/>
    </source>
</evidence>
<proteinExistence type="predicted"/>
<keyword evidence="2" id="KW-1185">Reference proteome</keyword>
<evidence type="ECO:0008006" key="3">
    <source>
        <dbReference type="Google" id="ProtNLM"/>
    </source>
</evidence>
<sequence>MGAYVYLVNNIRDSTTVEVVVCLQAVTFTEEMGFGDVVIEGDSLTIIKKLNIRKRI</sequence>
<dbReference type="OrthoDB" id="1906820at2759"/>
<feature type="non-terminal residue" evidence="1">
    <location>
        <position position="56"/>
    </location>
</feature>